<organism evidence="6 7">
    <name type="scientific">Desulfocucumis palustris</name>
    <dbReference type="NCBI Taxonomy" id="1898651"/>
    <lineage>
        <taxon>Bacteria</taxon>
        <taxon>Bacillati</taxon>
        <taxon>Bacillota</taxon>
        <taxon>Clostridia</taxon>
        <taxon>Eubacteriales</taxon>
        <taxon>Desulfocucumaceae</taxon>
        <taxon>Desulfocucumis</taxon>
    </lineage>
</organism>
<evidence type="ECO:0000256" key="3">
    <source>
        <dbReference type="ARBA" id="ARBA00022679"/>
    </source>
</evidence>
<dbReference type="PANTHER" id="PTHR42832:SF3">
    <property type="entry name" value="L-GLUTAMINE--4-(METHYLSULFANYL)-2-OXOBUTANOATE AMINOTRANSFERASE"/>
    <property type="match status" value="1"/>
</dbReference>
<dbReference type="Proteomes" id="UP000239549">
    <property type="component" value="Unassembled WGS sequence"/>
</dbReference>
<dbReference type="GO" id="GO:0030170">
    <property type="term" value="F:pyridoxal phosphate binding"/>
    <property type="evidence" value="ECO:0007669"/>
    <property type="project" value="InterPro"/>
</dbReference>
<dbReference type="Pfam" id="PF00155">
    <property type="entry name" value="Aminotran_1_2"/>
    <property type="match status" value="1"/>
</dbReference>
<dbReference type="PROSITE" id="PS00105">
    <property type="entry name" value="AA_TRANSFER_CLASS_1"/>
    <property type="match status" value="1"/>
</dbReference>
<dbReference type="InterPro" id="IPR050881">
    <property type="entry name" value="LL-DAP_aminotransferase"/>
</dbReference>
<dbReference type="GO" id="GO:0008483">
    <property type="term" value="F:transaminase activity"/>
    <property type="evidence" value="ECO:0007669"/>
    <property type="project" value="UniProtKB-KW"/>
</dbReference>
<evidence type="ECO:0000259" key="5">
    <source>
        <dbReference type="Pfam" id="PF00155"/>
    </source>
</evidence>
<name>A0A2L2X9L8_9FIRM</name>
<gene>
    <name evidence="6" type="ORF">DCCM_0936</name>
</gene>
<evidence type="ECO:0000256" key="1">
    <source>
        <dbReference type="ARBA" id="ARBA00001933"/>
    </source>
</evidence>
<sequence length="390" mass="43156">MRTADRVDGLGSAIFNEMEVLKKKVESRGITVINLGVGTPDRPPAPHIIEAMHRALDNPRNYVYPLEGMPELYRALAGWYHRRFGVQLNPDSEVLVLMGSQDGLAHLAMAYINPGDIALIPDPGYPIYSCGIRLAGGEVYPLPLLEKNSFLPDLEAVPEDVARRAKLIWLNYPNNPVAANADRNFFEKAVAFGRKYDILVCHDVAYSELAYDGFKPMSFLEVPGAREVGIEFYSLSKTYNMAGCRIGFAVGNSTVLEALGRVKSNIDYGVFRVVQEAGIAALEGPQDCVEENARTYQRRRDILVDGLAGLGWNMPKPQASMFVWAPLPPGYDSSWKFCLEMLDKAGVIFIPGVAFGDNGEGYVRIALVQEEAILEEAVKRMANAFNFRGR</sequence>
<dbReference type="CDD" id="cd00609">
    <property type="entry name" value="AAT_like"/>
    <property type="match status" value="1"/>
</dbReference>
<proteinExistence type="inferred from homology"/>
<accession>A0A2L2X9L8</accession>
<dbReference type="EMBL" id="BFAV01000045">
    <property type="protein sequence ID" value="GBF32740.1"/>
    <property type="molecule type" value="Genomic_DNA"/>
</dbReference>
<evidence type="ECO:0000256" key="4">
    <source>
        <dbReference type="RuleBase" id="RU000481"/>
    </source>
</evidence>
<dbReference type="SUPFAM" id="SSF53383">
    <property type="entry name" value="PLP-dependent transferases"/>
    <property type="match status" value="1"/>
</dbReference>
<dbReference type="InterPro" id="IPR015422">
    <property type="entry name" value="PyrdxlP-dep_Trfase_small"/>
</dbReference>
<evidence type="ECO:0000313" key="7">
    <source>
        <dbReference type="Proteomes" id="UP000239549"/>
    </source>
</evidence>
<dbReference type="NCBIfam" id="NF006756">
    <property type="entry name" value="PRK09276.1"/>
    <property type="match status" value="1"/>
</dbReference>
<comment type="caution">
    <text evidence="6">The sequence shown here is derived from an EMBL/GenBank/DDBJ whole genome shotgun (WGS) entry which is preliminary data.</text>
</comment>
<dbReference type="InterPro" id="IPR015424">
    <property type="entry name" value="PyrdxlP-dep_Trfase"/>
</dbReference>
<dbReference type="Gene3D" id="3.40.640.10">
    <property type="entry name" value="Type I PLP-dependent aspartate aminotransferase-like (Major domain)"/>
    <property type="match status" value="1"/>
</dbReference>
<comment type="similarity">
    <text evidence="4">Belongs to the class-I pyridoxal-phosphate-dependent aminotransferase family.</text>
</comment>
<dbReference type="OrthoDB" id="9803354at2"/>
<keyword evidence="3 4" id="KW-0808">Transferase</keyword>
<dbReference type="InterPro" id="IPR004838">
    <property type="entry name" value="NHTrfase_class1_PyrdxlP-BS"/>
</dbReference>
<dbReference type="AlphaFoldDB" id="A0A2L2X9L8"/>
<evidence type="ECO:0000313" key="6">
    <source>
        <dbReference type="EMBL" id="GBF32740.1"/>
    </source>
</evidence>
<dbReference type="InterPro" id="IPR015421">
    <property type="entry name" value="PyrdxlP-dep_Trfase_major"/>
</dbReference>
<feature type="domain" description="Aminotransferase class I/classII large" evidence="5">
    <location>
        <begin position="31"/>
        <end position="380"/>
    </location>
</feature>
<keyword evidence="2 4" id="KW-0032">Aminotransferase</keyword>
<dbReference type="EC" id="2.6.1.-" evidence="4"/>
<dbReference type="Gene3D" id="3.90.1150.10">
    <property type="entry name" value="Aspartate Aminotransferase, domain 1"/>
    <property type="match status" value="1"/>
</dbReference>
<keyword evidence="7" id="KW-1185">Reference proteome</keyword>
<evidence type="ECO:0000256" key="2">
    <source>
        <dbReference type="ARBA" id="ARBA00022576"/>
    </source>
</evidence>
<protein>
    <recommendedName>
        <fullName evidence="4">Aminotransferase</fullName>
        <ecNumber evidence="4">2.6.1.-</ecNumber>
    </recommendedName>
</protein>
<reference evidence="7" key="1">
    <citation type="submission" date="2018-02" db="EMBL/GenBank/DDBJ databases">
        <title>Genome sequence of Desulfocucumis palustris strain NAW-5.</title>
        <authorList>
            <person name="Watanabe M."/>
            <person name="Kojima H."/>
            <person name="Fukui M."/>
        </authorList>
    </citation>
    <scope>NUCLEOTIDE SEQUENCE [LARGE SCALE GENOMIC DNA]</scope>
    <source>
        <strain evidence="7">NAW-5</strain>
    </source>
</reference>
<dbReference type="RefSeq" id="WP_104371217.1">
    <property type="nucleotide sequence ID" value="NZ_BFAV01000045.1"/>
</dbReference>
<comment type="cofactor">
    <cofactor evidence="1 4">
        <name>pyridoxal 5'-phosphate</name>
        <dbReference type="ChEBI" id="CHEBI:597326"/>
    </cofactor>
</comment>
<dbReference type="PANTHER" id="PTHR42832">
    <property type="entry name" value="AMINO ACID AMINOTRANSFERASE"/>
    <property type="match status" value="1"/>
</dbReference>
<dbReference type="InterPro" id="IPR004839">
    <property type="entry name" value="Aminotransferase_I/II_large"/>
</dbReference>